<dbReference type="RefSeq" id="XP_003173679.1">
    <property type="nucleotide sequence ID" value="XM_003173631.1"/>
</dbReference>
<accession>E4UU82</accession>
<dbReference type="EMBL" id="DS989824">
    <property type="protein sequence ID" value="EFR00849.1"/>
    <property type="molecule type" value="Genomic_DNA"/>
</dbReference>
<sequence>MTGQWTGVQDSALLVSESAEITSDCNVDYRIPALVFRKPGDLLLLAVCSPWLNVALNRSTVRKTPDHIVGHEHGMCFRPFVLVSLLIFSDTSHVLFEVPPFVGKSSAA</sequence>
<evidence type="ECO:0000313" key="1">
    <source>
        <dbReference type="EMBL" id="EFR00849.1"/>
    </source>
</evidence>
<dbReference type="AlphaFoldDB" id="E4UU82"/>
<dbReference type="GeneID" id="10028962"/>
<evidence type="ECO:0000313" key="2">
    <source>
        <dbReference type="Proteomes" id="UP000002669"/>
    </source>
</evidence>
<reference evidence="2" key="1">
    <citation type="journal article" date="2012" name="MBio">
        <title>Comparative genome analysis of Trichophyton rubrum and related dermatophytes reveals candidate genes involved in infection.</title>
        <authorList>
            <person name="Martinez D.A."/>
            <person name="Oliver B.G."/>
            <person name="Graeser Y."/>
            <person name="Goldberg J.M."/>
            <person name="Li W."/>
            <person name="Martinez-Rossi N.M."/>
            <person name="Monod M."/>
            <person name="Shelest E."/>
            <person name="Barton R.C."/>
            <person name="Birch E."/>
            <person name="Brakhage A.A."/>
            <person name="Chen Z."/>
            <person name="Gurr S.J."/>
            <person name="Heiman D."/>
            <person name="Heitman J."/>
            <person name="Kosti I."/>
            <person name="Rossi A."/>
            <person name="Saif S."/>
            <person name="Samalova M."/>
            <person name="Saunders C.W."/>
            <person name="Shea T."/>
            <person name="Summerbell R.C."/>
            <person name="Xu J."/>
            <person name="Young S."/>
            <person name="Zeng Q."/>
            <person name="Birren B.W."/>
            <person name="Cuomo C.A."/>
            <person name="White T.C."/>
        </authorList>
    </citation>
    <scope>NUCLEOTIDE SEQUENCE [LARGE SCALE GENOMIC DNA]</scope>
    <source>
        <strain evidence="2">ATCC MYA-4604 / CBS 118893</strain>
    </source>
</reference>
<dbReference type="Proteomes" id="UP000002669">
    <property type="component" value="Unassembled WGS sequence"/>
</dbReference>
<gene>
    <name evidence="1" type="ORF">MGYG_03855</name>
</gene>
<dbReference type="InParanoid" id="E4UU82"/>
<dbReference type="HOGENOM" id="CLU_2196309_0_0_1"/>
<proteinExistence type="predicted"/>
<organism evidence="2">
    <name type="scientific">Arthroderma gypseum (strain ATCC MYA-4604 / CBS 118893)</name>
    <name type="common">Microsporum gypseum</name>
    <dbReference type="NCBI Taxonomy" id="535722"/>
    <lineage>
        <taxon>Eukaryota</taxon>
        <taxon>Fungi</taxon>
        <taxon>Dikarya</taxon>
        <taxon>Ascomycota</taxon>
        <taxon>Pezizomycotina</taxon>
        <taxon>Eurotiomycetes</taxon>
        <taxon>Eurotiomycetidae</taxon>
        <taxon>Onygenales</taxon>
        <taxon>Arthrodermataceae</taxon>
        <taxon>Nannizzia</taxon>
    </lineage>
</organism>
<name>E4UU82_ARTGP</name>
<dbReference type="VEuPathDB" id="FungiDB:MGYG_03855"/>
<protein>
    <submittedName>
        <fullName evidence="1">Uncharacterized protein</fullName>
    </submittedName>
</protein>
<keyword evidence="2" id="KW-1185">Reference proteome</keyword>